<dbReference type="GO" id="GO:0005783">
    <property type="term" value="C:endoplasmic reticulum"/>
    <property type="evidence" value="ECO:0007669"/>
    <property type="project" value="TreeGrafter"/>
</dbReference>
<organism evidence="4 5">
    <name type="scientific">Hesseltinella vesiculosa</name>
    <dbReference type="NCBI Taxonomy" id="101127"/>
    <lineage>
        <taxon>Eukaryota</taxon>
        <taxon>Fungi</taxon>
        <taxon>Fungi incertae sedis</taxon>
        <taxon>Mucoromycota</taxon>
        <taxon>Mucoromycotina</taxon>
        <taxon>Mucoromycetes</taxon>
        <taxon>Mucorales</taxon>
        <taxon>Cunninghamellaceae</taxon>
        <taxon>Hesseltinella</taxon>
    </lineage>
</organism>
<dbReference type="InterPro" id="IPR002013">
    <property type="entry name" value="SAC_dom"/>
</dbReference>
<evidence type="ECO:0000313" key="4">
    <source>
        <dbReference type="EMBL" id="ORX58770.1"/>
    </source>
</evidence>
<dbReference type="OrthoDB" id="405996at2759"/>
<keyword evidence="2" id="KW-0472">Membrane</keyword>
<gene>
    <name evidence="4" type="ORF">DM01DRAFT_360054</name>
</gene>
<reference evidence="4 5" key="1">
    <citation type="submission" date="2016-07" db="EMBL/GenBank/DDBJ databases">
        <title>Pervasive Adenine N6-methylation of Active Genes in Fungi.</title>
        <authorList>
            <consortium name="DOE Joint Genome Institute"/>
            <person name="Mondo S.J."/>
            <person name="Dannebaum R.O."/>
            <person name="Kuo R.C."/>
            <person name="Labutti K."/>
            <person name="Haridas S."/>
            <person name="Kuo A."/>
            <person name="Salamov A."/>
            <person name="Ahrendt S.R."/>
            <person name="Lipzen A."/>
            <person name="Sullivan W."/>
            <person name="Andreopoulos W.B."/>
            <person name="Clum A."/>
            <person name="Lindquist E."/>
            <person name="Daum C."/>
            <person name="Ramamoorthy G.K."/>
            <person name="Gryganskyi A."/>
            <person name="Culley D."/>
            <person name="Magnuson J.K."/>
            <person name="James T.Y."/>
            <person name="O'Malley M.A."/>
            <person name="Stajich J.E."/>
            <person name="Spatafora J.W."/>
            <person name="Visel A."/>
            <person name="Grigoriev I.V."/>
        </authorList>
    </citation>
    <scope>NUCLEOTIDE SEQUENCE [LARGE SCALE GENOMIC DNA]</scope>
    <source>
        <strain evidence="4 5">NRRL 3301</strain>
    </source>
</reference>
<dbReference type="GO" id="GO:0046856">
    <property type="term" value="P:phosphatidylinositol dephosphorylation"/>
    <property type="evidence" value="ECO:0007669"/>
    <property type="project" value="TreeGrafter"/>
</dbReference>
<evidence type="ECO:0000256" key="1">
    <source>
        <dbReference type="SAM" id="MobiDB-lite"/>
    </source>
</evidence>
<dbReference type="PANTHER" id="PTHR45662">
    <property type="entry name" value="PHOSPHATIDYLINOSITIDE PHOSPHATASE SAC1"/>
    <property type="match status" value="1"/>
</dbReference>
<feature type="transmembrane region" description="Helical" evidence="2">
    <location>
        <begin position="519"/>
        <end position="543"/>
    </location>
</feature>
<feature type="transmembrane region" description="Helical" evidence="2">
    <location>
        <begin position="550"/>
        <end position="569"/>
    </location>
</feature>
<accession>A0A1X2GPX4</accession>
<evidence type="ECO:0000256" key="2">
    <source>
        <dbReference type="SAM" id="Phobius"/>
    </source>
</evidence>
<dbReference type="PROSITE" id="PS50275">
    <property type="entry name" value="SAC"/>
    <property type="match status" value="1"/>
</dbReference>
<dbReference type="STRING" id="101127.A0A1X2GPX4"/>
<proteinExistence type="predicted"/>
<sequence>MMAHVRHDKLRLTTTPSSFLLSPWDQEGPTVMVDRISKRLQLIDAVQGSPANQLNSMAIYGLVGFIQLQADAYMIVITGRTHIGALFGHPLYRVTTFQILPIGIHPSQLSSSLLDEEQNLILLLESHLRLNSFYFSCTYDLTNSLQRQGQQVDDRFFWNRYLASQLIDASADNMLFRPFILPLVHGFIHITTMTISYKQMTFALISRRSNERAGTRYFSRGIDQDGHVSNFVETEQCMSFIDITGQPLNLSFLQIRGSIPLFWGQIPNARYVPRLWYEPVISSKATQSARLHFEDQLQRYGSLVLVNLINKVGYEQPLGDLFARTVRDLAYPHIRYIHFDFHLECRKMQWHNLDKLTQRLDSNLAQYGFFQSDSSGLIKKSQVGIVRSNCMDCLDRTNVVQSKVGMKIVEQWQELIGTNLATDPLFVSIFNAMWSDNADALSMAYSGTQALKTDYTRYGKRTLPGMWNDLVSSLTRYFKNNFTDGSRQDSIDLFLGKLSRDPAQHIKLVAAPRFGCSLWLIHSMPAFLMISFLVFFWLLFYPIDLFSSTWYVLMLALCFTISVFSWNYILMHGPAFVDWPKLNPLYPEIIMNMAPPPPPSSSSTLSKHKNTQPSLARRTTETLDQVEQGKKIT</sequence>
<keyword evidence="5" id="KW-1185">Reference proteome</keyword>
<feature type="domain" description="SAC" evidence="3">
    <location>
        <begin position="124"/>
        <end position="447"/>
    </location>
</feature>
<dbReference type="Proteomes" id="UP000242146">
    <property type="component" value="Unassembled WGS sequence"/>
</dbReference>
<dbReference type="EMBL" id="MCGT01000006">
    <property type="protein sequence ID" value="ORX58770.1"/>
    <property type="molecule type" value="Genomic_DNA"/>
</dbReference>
<dbReference type="Pfam" id="PF02383">
    <property type="entry name" value="Syja_N"/>
    <property type="match status" value="1"/>
</dbReference>
<evidence type="ECO:0000313" key="5">
    <source>
        <dbReference type="Proteomes" id="UP000242146"/>
    </source>
</evidence>
<evidence type="ECO:0000259" key="3">
    <source>
        <dbReference type="PROSITE" id="PS50275"/>
    </source>
</evidence>
<comment type="caution">
    <text evidence="4">The sequence shown here is derived from an EMBL/GenBank/DDBJ whole genome shotgun (WGS) entry which is preliminary data.</text>
</comment>
<dbReference type="PANTHER" id="PTHR45662:SF2">
    <property type="entry name" value="PHOSPHATIDYLINOSITOL-3-PHOSPHATASE SAC1"/>
    <property type="match status" value="1"/>
</dbReference>
<dbReference type="AlphaFoldDB" id="A0A1X2GPX4"/>
<feature type="region of interest" description="Disordered" evidence="1">
    <location>
        <begin position="596"/>
        <end position="633"/>
    </location>
</feature>
<protein>
    <recommendedName>
        <fullName evidence="3">SAC domain-containing protein</fullName>
    </recommendedName>
</protein>
<keyword evidence="2" id="KW-1133">Transmembrane helix</keyword>
<dbReference type="GO" id="GO:0043812">
    <property type="term" value="F:phosphatidylinositol-4-phosphate phosphatase activity"/>
    <property type="evidence" value="ECO:0007669"/>
    <property type="project" value="TreeGrafter"/>
</dbReference>
<keyword evidence="2" id="KW-0812">Transmembrane</keyword>
<name>A0A1X2GPX4_9FUNG</name>